<dbReference type="PANTHER" id="PTHR34001">
    <property type="entry name" value="BLL7405 PROTEIN"/>
    <property type="match status" value="1"/>
</dbReference>
<accession>A0A841LP13</accession>
<dbReference type="InterPro" id="IPR011250">
    <property type="entry name" value="OMP/PagP_B-barrel"/>
</dbReference>
<comment type="similarity">
    <text evidence="6">Belongs to the Omp25/RopB family.</text>
</comment>
<dbReference type="InterPro" id="IPR051692">
    <property type="entry name" value="OMP-like"/>
</dbReference>
<keyword evidence="2" id="KW-1134">Transmembrane beta strand</keyword>
<organism evidence="9 10">
    <name type="scientific">Paenochrobactrum gallinarii</name>
    <dbReference type="NCBI Taxonomy" id="643673"/>
    <lineage>
        <taxon>Bacteria</taxon>
        <taxon>Pseudomonadati</taxon>
        <taxon>Pseudomonadota</taxon>
        <taxon>Alphaproteobacteria</taxon>
        <taxon>Hyphomicrobiales</taxon>
        <taxon>Brucellaceae</taxon>
        <taxon>Paenochrobactrum</taxon>
    </lineage>
</organism>
<proteinExistence type="inferred from homology"/>
<dbReference type="InterPro" id="IPR027385">
    <property type="entry name" value="Beta-barrel_OMP"/>
</dbReference>
<keyword evidence="10" id="KW-1185">Reference proteome</keyword>
<gene>
    <name evidence="9" type="ORF">FHS77_000241</name>
</gene>
<evidence type="ECO:0000313" key="9">
    <source>
        <dbReference type="EMBL" id="MBB6259733.1"/>
    </source>
</evidence>
<reference evidence="9 10" key="1">
    <citation type="submission" date="2020-08" db="EMBL/GenBank/DDBJ databases">
        <title>Genomic Encyclopedia of Type Strains, Phase IV (KMG-IV): sequencing the most valuable type-strain genomes for metagenomic binning, comparative biology and taxonomic classification.</title>
        <authorList>
            <person name="Goeker M."/>
        </authorList>
    </citation>
    <scope>NUCLEOTIDE SEQUENCE [LARGE SCALE GENOMIC DNA]</scope>
    <source>
        <strain evidence="9 10">DSM 22336</strain>
    </source>
</reference>
<dbReference type="EMBL" id="JACIIU010000001">
    <property type="protein sequence ID" value="MBB6259733.1"/>
    <property type="molecule type" value="Genomic_DNA"/>
</dbReference>
<evidence type="ECO:0000256" key="1">
    <source>
        <dbReference type="ARBA" id="ARBA00004442"/>
    </source>
</evidence>
<dbReference type="GO" id="GO:0009279">
    <property type="term" value="C:cell outer membrane"/>
    <property type="evidence" value="ECO:0007669"/>
    <property type="project" value="UniProtKB-SubCell"/>
</dbReference>
<evidence type="ECO:0000256" key="7">
    <source>
        <dbReference type="SAM" id="SignalP"/>
    </source>
</evidence>
<keyword evidence="5" id="KW-0998">Cell outer membrane</keyword>
<evidence type="ECO:0000256" key="2">
    <source>
        <dbReference type="ARBA" id="ARBA00022452"/>
    </source>
</evidence>
<dbReference type="SUPFAM" id="SSF56925">
    <property type="entry name" value="OMPA-like"/>
    <property type="match status" value="1"/>
</dbReference>
<sequence>MSKMHILISSLSLAILAAPVGAQAADYLNNNNDYSYDTPVTSSSDWNNTYIGAQIGASSSKVPSPFSSRSGILTGVVAGKNIQSGNFVFGGEVELNFAEAEHNIGNGGRLQQSWNAAAKAKAGYAMDSTLVYGTLGYGTTKFKKQEATTKGPGWEGGVLVGAGIEQKLSGPLSVKAEYDYMRISNVKSEVNGASQTNKLHNHMLKAGLNYNF</sequence>
<feature type="chain" id="PRO_5032698577" evidence="7">
    <location>
        <begin position="25"/>
        <end position="212"/>
    </location>
</feature>
<keyword evidence="2" id="KW-0812">Transmembrane</keyword>
<evidence type="ECO:0000256" key="4">
    <source>
        <dbReference type="ARBA" id="ARBA00023136"/>
    </source>
</evidence>
<keyword evidence="3 7" id="KW-0732">Signal</keyword>
<evidence type="ECO:0000256" key="3">
    <source>
        <dbReference type="ARBA" id="ARBA00022729"/>
    </source>
</evidence>
<comment type="caution">
    <text evidence="9">The sequence shown here is derived from an EMBL/GenBank/DDBJ whole genome shotgun (WGS) entry which is preliminary data.</text>
</comment>
<feature type="domain" description="Outer membrane protein beta-barrel" evidence="8">
    <location>
        <begin position="13"/>
        <end position="212"/>
    </location>
</feature>
<evidence type="ECO:0000256" key="6">
    <source>
        <dbReference type="ARBA" id="ARBA00038306"/>
    </source>
</evidence>
<dbReference type="Pfam" id="PF13505">
    <property type="entry name" value="OMP_b-brl"/>
    <property type="match status" value="1"/>
</dbReference>
<name>A0A841LP13_9HYPH</name>
<evidence type="ECO:0000256" key="5">
    <source>
        <dbReference type="ARBA" id="ARBA00023237"/>
    </source>
</evidence>
<dbReference type="Proteomes" id="UP000555393">
    <property type="component" value="Unassembled WGS sequence"/>
</dbReference>
<dbReference type="RefSeq" id="WP_343060924.1">
    <property type="nucleotide sequence ID" value="NZ_JACIIU010000001.1"/>
</dbReference>
<evidence type="ECO:0000259" key="8">
    <source>
        <dbReference type="Pfam" id="PF13505"/>
    </source>
</evidence>
<dbReference type="AlphaFoldDB" id="A0A841LP13"/>
<feature type="signal peptide" evidence="7">
    <location>
        <begin position="1"/>
        <end position="24"/>
    </location>
</feature>
<protein>
    <submittedName>
        <fullName evidence="9">Outer membrane immunogenic protein</fullName>
    </submittedName>
</protein>
<dbReference type="Gene3D" id="2.40.160.20">
    <property type="match status" value="1"/>
</dbReference>
<comment type="subcellular location">
    <subcellularLocation>
        <location evidence="1">Cell outer membrane</location>
    </subcellularLocation>
</comment>
<dbReference type="PANTHER" id="PTHR34001:SF3">
    <property type="entry name" value="BLL7405 PROTEIN"/>
    <property type="match status" value="1"/>
</dbReference>
<keyword evidence="4" id="KW-0472">Membrane</keyword>
<evidence type="ECO:0000313" key="10">
    <source>
        <dbReference type="Proteomes" id="UP000555393"/>
    </source>
</evidence>